<dbReference type="InterPro" id="IPR002508">
    <property type="entry name" value="MurNAc-LAA_cat"/>
</dbReference>
<dbReference type="SUPFAM" id="SSF53187">
    <property type="entry name" value="Zn-dependent exopeptidases"/>
    <property type="match status" value="1"/>
</dbReference>
<evidence type="ECO:0000313" key="3">
    <source>
        <dbReference type="EMBL" id="TMQ54623.1"/>
    </source>
</evidence>
<feature type="domain" description="MurNAc-LAA" evidence="2">
    <location>
        <begin position="339"/>
        <end position="481"/>
    </location>
</feature>
<dbReference type="SMART" id="SM00646">
    <property type="entry name" value="Ami_3"/>
    <property type="match status" value="1"/>
</dbReference>
<dbReference type="Pfam" id="PF07833">
    <property type="entry name" value="Cu_amine_oxidN1"/>
    <property type="match status" value="1"/>
</dbReference>
<dbReference type="Pfam" id="PF01520">
    <property type="entry name" value="Amidase_3"/>
    <property type="match status" value="1"/>
</dbReference>
<dbReference type="InterPro" id="IPR050695">
    <property type="entry name" value="N-acetylmuramoyl_amidase_3"/>
</dbReference>
<sequence>MTRAVAATRALAAVFTAFLLGLAIPAALAIQAGSSIDVIYPDPQSPERIAPITLSGTRYISTNDLARVFRATKYWRPDVRKLSLRLGDHTIRFTVDAPIVLVDEEAKNLVLPPRLVQGAVYVPESVLGGLMDWGLVTNAAWDVPSRTIRFRSQVHTVRQAQLWVRGRVTEVSATLLKTLSPRLIYATPSELRLLFEGGTLDSTRIFSGGAVLSGTIQETSDGVEIRLVLAPGAQGYSVSVSSSRLKLAVTDDHDLVQSGIFSKLEPLALGGPDHRIRTVVIDPGHGGSDPGAPLPRGGSEKEAALDLARALRTELQDRLGVRVVLTREGDTDVRLSRRAEIANESGGELFLSIHFDGEGLIRAGGFRVYALSPTPAPGAADRLPVTLGSDGGAEMHPWDSAQNQATGTSMAVGQAIADALARNFPQTSVAFRTGRLSVLESIASPAVLIECAPAPRGGPEAMSLQGYSVREIARIVAQTVQDLARGPA</sequence>
<evidence type="ECO:0000259" key="2">
    <source>
        <dbReference type="SMART" id="SM00646"/>
    </source>
</evidence>
<dbReference type="GO" id="GO:0009253">
    <property type="term" value="P:peptidoglycan catabolic process"/>
    <property type="evidence" value="ECO:0007669"/>
    <property type="project" value="InterPro"/>
</dbReference>
<comment type="caution">
    <text evidence="3">The sequence shown here is derived from an EMBL/GenBank/DDBJ whole genome shotgun (WGS) entry which is preliminary data.</text>
</comment>
<keyword evidence="1" id="KW-0378">Hydrolase</keyword>
<dbReference type="Proteomes" id="UP000319829">
    <property type="component" value="Unassembled WGS sequence"/>
</dbReference>
<accession>A0A538ST98</accession>
<dbReference type="PANTHER" id="PTHR30404">
    <property type="entry name" value="N-ACETYLMURAMOYL-L-ALANINE AMIDASE"/>
    <property type="match status" value="1"/>
</dbReference>
<dbReference type="AlphaFoldDB" id="A0A538ST98"/>
<dbReference type="EMBL" id="VBOU01000061">
    <property type="protein sequence ID" value="TMQ54623.1"/>
    <property type="molecule type" value="Genomic_DNA"/>
</dbReference>
<protein>
    <recommendedName>
        <fullName evidence="2">MurNAc-LAA domain-containing protein</fullName>
    </recommendedName>
</protein>
<dbReference type="PANTHER" id="PTHR30404:SF0">
    <property type="entry name" value="N-ACETYLMURAMOYL-L-ALANINE AMIDASE AMIC"/>
    <property type="match status" value="1"/>
</dbReference>
<gene>
    <name evidence="3" type="ORF">E6K74_05445</name>
</gene>
<dbReference type="GO" id="GO:0008745">
    <property type="term" value="F:N-acetylmuramoyl-L-alanine amidase activity"/>
    <property type="evidence" value="ECO:0007669"/>
    <property type="project" value="InterPro"/>
</dbReference>
<evidence type="ECO:0000256" key="1">
    <source>
        <dbReference type="ARBA" id="ARBA00022801"/>
    </source>
</evidence>
<dbReference type="InterPro" id="IPR036582">
    <property type="entry name" value="Mao_N_sf"/>
</dbReference>
<reference evidence="3 4" key="1">
    <citation type="journal article" date="2019" name="Nat. Microbiol.">
        <title>Mediterranean grassland soil C-N compound turnover is dependent on rainfall and depth, and is mediated by genomically divergent microorganisms.</title>
        <authorList>
            <person name="Diamond S."/>
            <person name="Andeer P.F."/>
            <person name="Li Z."/>
            <person name="Crits-Christoph A."/>
            <person name="Burstein D."/>
            <person name="Anantharaman K."/>
            <person name="Lane K.R."/>
            <person name="Thomas B.C."/>
            <person name="Pan C."/>
            <person name="Northen T.R."/>
            <person name="Banfield J.F."/>
        </authorList>
    </citation>
    <scope>NUCLEOTIDE SEQUENCE [LARGE SCALE GENOMIC DNA]</scope>
    <source>
        <strain evidence="3">WS_4</strain>
    </source>
</reference>
<organism evidence="3 4">
    <name type="scientific">Eiseniibacteriota bacterium</name>
    <dbReference type="NCBI Taxonomy" id="2212470"/>
    <lineage>
        <taxon>Bacteria</taxon>
        <taxon>Candidatus Eiseniibacteriota</taxon>
    </lineage>
</organism>
<dbReference type="CDD" id="cd02696">
    <property type="entry name" value="MurNAc-LAA"/>
    <property type="match status" value="1"/>
</dbReference>
<dbReference type="InterPro" id="IPR012854">
    <property type="entry name" value="Cu_amine_oxidase-like_N"/>
</dbReference>
<dbReference type="SUPFAM" id="SSF55383">
    <property type="entry name" value="Copper amine oxidase, domain N"/>
    <property type="match status" value="1"/>
</dbReference>
<proteinExistence type="predicted"/>
<name>A0A538ST98_UNCEI</name>
<dbReference type="Gene3D" id="3.40.630.40">
    <property type="entry name" value="Zn-dependent exopeptidases"/>
    <property type="match status" value="1"/>
</dbReference>
<dbReference type="GO" id="GO:0030288">
    <property type="term" value="C:outer membrane-bounded periplasmic space"/>
    <property type="evidence" value="ECO:0007669"/>
    <property type="project" value="TreeGrafter"/>
</dbReference>
<evidence type="ECO:0000313" key="4">
    <source>
        <dbReference type="Proteomes" id="UP000319829"/>
    </source>
</evidence>